<dbReference type="HAMAP" id="MF_01862">
    <property type="entry name" value="16SrRNA_methyltr_C"/>
    <property type="match status" value="1"/>
</dbReference>
<accession>A0A7X0TTX8</accession>
<organism evidence="9 10">
    <name type="scientific">Thalassotalea piscium</name>
    <dbReference type="NCBI Taxonomy" id="1230533"/>
    <lineage>
        <taxon>Bacteria</taxon>
        <taxon>Pseudomonadati</taxon>
        <taxon>Pseudomonadota</taxon>
        <taxon>Gammaproteobacteria</taxon>
        <taxon>Alteromonadales</taxon>
        <taxon>Colwelliaceae</taxon>
        <taxon>Thalassotalea</taxon>
    </lineage>
</organism>
<gene>
    <name evidence="6" type="primary">rsmC</name>
    <name evidence="9" type="ORF">HNQ55_002227</name>
</gene>
<comment type="caution">
    <text evidence="9">The sequence shown here is derived from an EMBL/GenBank/DDBJ whole genome shotgun (WGS) entry which is preliminary data.</text>
</comment>
<dbReference type="InterPro" id="IPR029063">
    <property type="entry name" value="SAM-dependent_MTases_sf"/>
</dbReference>
<evidence type="ECO:0000313" key="10">
    <source>
        <dbReference type="Proteomes" id="UP000537141"/>
    </source>
</evidence>
<dbReference type="GO" id="GO:0052914">
    <property type="term" value="F:16S rRNA (guanine(1207)-N(2))-methyltransferase activity"/>
    <property type="evidence" value="ECO:0007669"/>
    <property type="project" value="UniProtKB-EC"/>
</dbReference>
<dbReference type="SUPFAM" id="SSF53335">
    <property type="entry name" value="S-adenosyl-L-methionine-dependent methyltransferases"/>
    <property type="match status" value="1"/>
</dbReference>
<evidence type="ECO:0000256" key="2">
    <source>
        <dbReference type="ARBA" id="ARBA00022552"/>
    </source>
</evidence>
<evidence type="ECO:0000256" key="3">
    <source>
        <dbReference type="ARBA" id="ARBA00022603"/>
    </source>
</evidence>
<sequence length="355" mass="39265">MSLTNISQLLMRNQDLLITSQPLLVNMPDDSFINELLQLNPACQLTSFDTNYAHHLAHEKKLNNKHCAIFASHYSGDIKHDLIIIYFPKSKKELLFTLAMLKPIITVTTKILIVGENNGGIKSLANIGSNIFNYCDKVDSARHCVLFDVNLTLDDKTFNLNEWFEYYTVETNQCAVKVAALPGVFSQAKLDIGTRVLLDNLPQYQSGALLDFGCGAGVIAAVIGKTFPEITLSLADVSALAIASANKTLQLNQLTGAVFATDSLSNINKPYQHVISNPPFHQGIKTHYQATETFLNGINQYISQNGSLTIVANSFLQYLPIIEKTFPHVTKLQQKDGFTIYNAVKGKRVISQKPS</sequence>
<evidence type="ECO:0000256" key="1">
    <source>
        <dbReference type="ARBA" id="ARBA00022490"/>
    </source>
</evidence>
<evidence type="ECO:0000256" key="6">
    <source>
        <dbReference type="HAMAP-Rule" id="MF_01862"/>
    </source>
</evidence>
<keyword evidence="4 6" id="KW-0808">Transferase</keyword>
<dbReference type="EC" id="2.1.1.172" evidence="6"/>
<dbReference type="PANTHER" id="PTHR47816">
    <property type="entry name" value="RIBOSOMAL RNA SMALL SUBUNIT METHYLTRANSFERASE C"/>
    <property type="match status" value="1"/>
</dbReference>
<dbReference type="Proteomes" id="UP000537141">
    <property type="component" value="Unassembled WGS sequence"/>
</dbReference>
<comment type="function">
    <text evidence="6">Specifically methylates the guanine in position 1207 of 16S rRNA in the 30S particle.</text>
</comment>
<keyword evidence="3 6" id="KW-0489">Methyltransferase</keyword>
<dbReference type="PROSITE" id="PS00092">
    <property type="entry name" value="N6_MTASE"/>
    <property type="match status" value="1"/>
</dbReference>
<dbReference type="Pfam" id="PF05175">
    <property type="entry name" value="MTS"/>
    <property type="match status" value="1"/>
</dbReference>
<dbReference type="PANTHER" id="PTHR47816:SF4">
    <property type="entry name" value="RIBOSOMAL RNA SMALL SUBUNIT METHYLTRANSFERASE C"/>
    <property type="match status" value="1"/>
</dbReference>
<evidence type="ECO:0000256" key="4">
    <source>
        <dbReference type="ARBA" id="ARBA00022679"/>
    </source>
</evidence>
<dbReference type="InterPro" id="IPR013675">
    <property type="entry name" value="Mtase_sm_N"/>
</dbReference>
<comment type="similarity">
    <text evidence="6">Belongs to the methyltransferase superfamily. RsmC family.</text>
</comment>
<evidence type="ECO:0000259" key="8">
    <source>
        <dbReference type="Pfam" id="PF08468"/>
    </source>
</evidence>
<dbReference type="InterPro" id="IPR007848">
    <property type="entry name" value="Small_mtfrase_dom"/>
</dbReference>
<evidence type="ECO:0000259" key="7">
    <source>
        <dbReference type="Pfam" id="PF05175"/>
    </source>
</evidence>
<dbReference type="CDD" id="cd02440">
    <property type="entry name" value="AdoMet_MTases"/>
    <property type="match status" value="1"/>
</dbReference>
<dbReference type="Pfam" id="PF08468">
    <property type="entry name" value="MTS_N"/>
    <property type="match status" value="1"/>
</dbReference>
<dbReference type="GO" id="GO:0005737">
    <property type="term" value="C:cytoplasm"/>
    <property type="evidence" value="ECO:0007669"/>
    <property type="project" value="UniProtKB-SubCell"/>
</dbReference>
<keyword evidence="1 6" id="KW-0963">Cytoplasm</keyword>
<comment type="subcellular location">
    <subcellularLocation>
        <location evidence="6">Cytoplasm</location>
    </subcellularLocation>
</comment>
<dbReference type="Gene3D" id="3.40.50.150">
    <property type="entry name" value="Vaccinia Virus protein VP39"/>
    <property type="match status" value="2"/>
</dbReference>
<name>A0A7X0TTX8_9GAMM</name>
<dbReference type="InterPro" id="IPR023543">
    <property type="entry name" value="rRNA_ssu_MeTfrase_C"/>
</dbReference>
<reference evidence="9 10" key="1">
    <citation type="submission" date="2020-08" db="EMBL/GenBank/DDBJ databases">
        <title>Genomic Encyclopedia of Type Strains, Phase IV (KMG-IV): sequencing the most valuable type-strain genomes for metagenomic binning, comparative biology and taxonomic classification.</title>
        <authorList>
            <person name="Goeker M."/>
        </authorList>
    </citation>
    <scope>NUCLEOTIDE SEQUENCE [LARGE SCALE GENOMIC DNA]</scope>
    <source>
        <strain evidence="9 10">DSM 26287</strain>
    </source>
</reference>
<feature type="domain" description="Methyltransferase small" evidence="7">
    <location>
        <begin position="176"/>
        <end position="341"/>
    </location>
</feature>
<evidence type="ECO:0000256" key="5">
    <source>
        <dbReference type="ARBA" id="ARBA00022691"/>
    </source>
</evidence>
<dbReference type="GO" id="GO:0003676">
    <property type="term" value="F:nucleic acid binding"/>
    <property type="evidence" value="ECO:0007669"/>
    <property type="project" value="InterPro"/>
</dbReference>
<keyword evidence="2 6" id="KW-0698">rRNA processing</keyword>
<dbReference type="RefSeq" id="WP_184424485.1">
    <property type="nucleotide sequence ID" value="NZ_AP027362.1"/>
</dbReference>
<dbReference type="InterPro" id="IPR046977">
    <property type="entry name" value="RsmC/RlmG"/>
</dbReference>
<dbReference type="EMBL" id="JACHHU010000018">
    <property type="protein sequence ID" value="MBB6543706.1"/>
    <property type="molecule type" value="Genomic_DNA"/>
</dbReference>
<dbReference type="InterPro" id="IPR002052">
    <property type="entry name" value="DNA_methylase_N6_adenine_CS"/>
</dbReference>
<dbReference type="AlphaFoldDB" id="A0A7X0TTX8"/>
<keyword evidence="10" id="KW-1185">Reference proteome</keyword>
<feature type="domain" description="Methyltransferase small N-terminal" evidence="8">
    <location>
        <begin position="7"/>
        <end position="167"/>
    </location>
</feature>
<proteinExistence type="inferred from homology"/>
<comment type="subunit">
    <text evidence="6">Monomer.</text>
</comment>
<evidence type="ECO:0000313" key="9">
    <source>
        <dbReference type="EMBL" id="MBB6543706.1"/>
    </source>
</evidence>
<comment type="catalytic activity">
    <reaction evidence="6">
        <text>guanosine(1207) in 16S rRNA + S-adenosyl-L-methionine = N(2)-methylguanosine(1207) in 16S rRNA + S-adenosyl-L-homocysteine + H(+)</text>
        <dbReference type="Rhea" id="RHEA:42736"/>
        <dbReference type="Rhea" id="RHEA-COMP:10213"/>
        <dbReference type="Rhea" id="RHEA-COMP:10214"/>
        <dbReference type="ChEBI" id="CHEBI:15378"/>
        <dbReference type="ChEBI" id="CHEBI:57856"/>
        <dbReference type="ChEBI" id="CHEBI:59789"/>
        <dbReference type="ChEBI" id="CHEBI:74269"/>
        <dbReference type="ChEBI" id="CHEBI:74481"/>
        <dbReference type="EC" id="2.1.1.172"/>
    </reaction>
</comment>
<protein>
    <recommendedName>
        <fullName evidence="6">Ribosomal RNA small subunit methyltransferase C</fullName>
        <ecNumber evidence="6">2.1.1.172</ecNumber>
    </recommendedName>
    <alternativeName>
        <fullName evidence="6">16S rRNA m2G1207 methyltransferase</fullName>
    </alternativeName>
    <alternativeName>
        <fullName evidence="6">rRNA (guanine-N(2)-)-methyltransferase RsmC</fullName>
    </alternativeName>
</protein>
<keyword evidence="5 6" id="KW-0949">S-adenosyl-L-methionine</keyword>